<dbReference type="STRING" id="765257.A0A0C9ZK12"/>
<reference evidence="2 3" key="1">
    <citation type="submission" date="2014-04" db="EMBL/GenBank/DDBJ databases">
        <authorList>
            <consortium name="DOE Joint Genome Institute"/>
            <person name="Kuo A."/>
            <person name="Kohler A."/>
            <person name="Costa M.D."/>
            <person name="Nagy L.G."/>
            <person name="Floudas D."/>
            <person name="Copeland A."/>
            <person name="Barry K.W."/>
            <person name="Cichocki N."/>
            <person name="Veneault-Fourrey C."/>
            <person name="LaButti K."/>
            <person name="Lindquist E.A."/>
            <person name="Lipzen A."/>
            <person name="Lundell T."/>
            <person name="Morin E."/>
            <person name="Murat C."/>
            <person name="Sun H."/>
            <person name="Tunlid A."/>
            <person name="Henrissat B."/>
            <person name="Grigoriev I.V."/>
            <person name="Hibbett D.S."/>
            <person name="Martin F."/>
            <person name="Nordberg H.P."/>
            <person name="Cantor M.N."/>
            <person name="Hua S.X."/>
        </authorList>
    </citation>
    <scope>NUCLEOTIDE SEQUENCE [LARGE SCALE GENOMIC DNA]</scope>
    <source>
        <strain evidence="2 3">441</strain>
    </source>
</reference>
<dbReference type="Proteomes" id="UP000054018">
    <property type="component" value="Unassembled WGS sequence"/>
</dbReference>
<dbReference type="AlphaFoldDB" id="A0A0C9ZK12"/>
<accession>A0A0C9ZK12</accession>
<name>A0A0C9ZK12_9AGAM</name>
<feature type="compositionally biased region" description="Polar residues" evidence="1">
    <location>
        <begin position="106"/>
        <end position="118"/>
    </location>
</feature>
<proteinExistence type="predicted"/>
<gene>
    <name evidence="2" type="ORF">PISMIDRAFT_11365</name>
</gene>
<organism evidence="2 3">
    <name type="scientific">Pisolithus microcarpus 441</name>
    <dbReference type="NCBI Taxonomy" id="765257"/>
    <lineage>
        <taxon>Eukaryota</taxon>
        <taxon>Fungi</taxon>
        <taxon>Dikarya</taxon>
        <taxon>Basidiomycota</taxon>
        <taxon>Agaricomycotina</taxon>
        <taxon>Agaricomycetes</taxon>
        <taxon>Agaricomycetidae</taxon>
        <taxon>Boletales</taxon>
        <taxon>Sclerodermatineae</taxon>
        <taxon>Pisolithaceae</taxon>
        <taxon>Pisolithus</taxon>
    </lineage>
</organism>
<reference evidence="3" key="2">
    <citation type="submission" date="2015-01" db="EMBL/GenBank/DDBJ databases">
        <title>Evolutionary Origins and Diversification of the Mycorrhizal Mutualists.</title>
        <authorList>
            <consortium name="DOE Joint Genome Institute"/>
            <consortium name="Mycorrhizal Genomics Consortium"/>
            <person name="Kohler A."/>
            <person name="Kuo A."/>
            <person name="Nagy L.G."/>
            <person name="Floudas D."/>
            <person name="Copeland A."/>
            <person name="Barry K.W."/>
            <person name="Cichocki N."/>
            <person name="Veneault-Fourrey C."/>
            <person name="LaButti K."/>
            <person name="Lindquist E.A."/>
            <person name="Lipzen A."/>
            <person name="Lundell T."/>
            <person name="Morin E."/>
            <person name="Murat C."/>
            <person name="Riley R."/>
            <person name="Ohm R."/>
            <person name="Sun H."/>
            <person name="Tunlid A."/>
            <person name="Henrissat B."/>
            <person name="Grigoriev I.V."/>
            <person name="Hibbett D.S."/>
            <person name="Martin F."/>
        </authorList>
    </citation>
    <scope>NUCLEOTIDE SEQUENCE [LARGE SCALE GENOMIC DNA]</scope>
    <source>
        <strain evidence="3">441</strain>
    </source>
</reference>
<dbReference type="OrthoDB" id="2664273at2759"/>
<keyword evidence="3" id="KW-1185">Reference proteome</keyword>
<evidence type="ECO:0000313" key="3">
    <source>
        <dbReference type="Proteomes" id="UP000054018"/>
    </source>
</evidence>
<feature type="compositionally biased region" description="Gly residues" evidence="1">
    <location>
        <begin position="145"/>
        <end position="155"/>
    </location>
</feature>
<feature type="region of interest" description="Disordered" evidence="1">
    <location>
        <begin position="103"/>
        <end position="163"/>
    </location>
</feature>
<evidence type="ECO:0008006" key="4">
    <source>
        <dbReference type="Google" id="ProtNLM"/>
    </source>
</evidence>
<dbReference type="HOGENOM" id="CLU_1038697_0_0_1"/>
<evidence type="ECO:0000313" key="2">
    <source>
        <dbReference type="EMBL" id="KIK22797.1"/>
    </source>
</evidence>
<dbReference type="EMBL" id="KN833735">
    <property type="protein sequence ID" value="KIK22797.1"/>
    <property type="molecule type" value="Genomic_DNA"/>
</dbReference>
<sequence length="268" mass="29268">MAHVPYINLPCLAAILQYEYHHSLPLHGLRPASPKFVSFIPTLLYLQNPRAGLVQGGSARAEPDALSHTPVATVGHPSAIVALCRPASAKLRLTSAYLHLRPPASQHDSASQAGPSDTQRSDFHTPPPHGGDPSDHEEPDLPDGGSDGGGSGDGGIPEDPAELPEDPVLALTRAIHTLTRSSQRSRDSAPKTKVRELDTFDSSDPKKLHKFLVQCELNFQDHPKAFRTSRTKVTFAQSYLKGMALAWFEPDLLNPDDYFNCPLWMDDY</sequence>
<evidence type="ECO:0000256" key="1">
    <source>
        <dbReference type="SAM" id="MobiDB-lite"/>
    </source>
</evidence>
<protein>
    <recommendedName>
        <fullName evidence="4">DUF4939 domain-containing protein</fullName>
    </recommendedName>
</protein>